<sequence>MAEAQFAGGALGEDWAGLDWACKLGLLSGATFEGEMAELFGGFEAGRGPEQAGGVAKDPALESDGLAGEPEHVHGDSVVVGRASAAPDGLAGLDEQRGEASQFGLPPGFLLAGKFGHLSEVFANPRVPAFEVGEELVADAVSGVDQLAVGAVFTPGLAAFAEPGLDLGAADGEHGAEDHSRVRMNDRENACEAFGPGSAKEFGEDGFGLVVEGVRGGYGIDDTGGHEALEPCVTQAAGGFFDSMPCLPGLLCRVCALDVAAEAKIGGEPLDERGVFVGLGTAQAVVEVNGVENKAEFVGAEREGTDERDRVSAAGEADAETHSGAEKTCIEQLFHSTFHFQVWSHDCGFDCIATQESRAMYTPIRYAGFCDFTRRRAGHAHGRRAAETVFEPEWTSDPDSLAARVCRGSGRHGDLCCGSRGGDRPRRGADCGVCTGAGRVETDGAGQFASDSCGCGGRQPAGVGVECAGAAAVRGGGYCPGA</sequence>
<feature type="region of interest" description="Disordered" evidence="1">
    <location>
        <begin position="50"/>
        <end position="69"/>
    </location>
</feature>
<evidence type="ECO:0000256" key="1">
    <source>
        <dbReference type="SAM" id="MobiDB-lite"/>
    </source>
</evidence>
<accession>E6QIW8</accession>
<organism evidence="2">
    <name type="scientific">mine drainage metagenome</name>
    <dbReference type="NCBI Taxonomy" id="410659"/>
    <lineage>
        <taxon>unclassified sequences</taxon>
        <taxon>metagenomes</taxon>
        <taxon>ecological metagenomes</taxon>
    </lineage>
</organism>
<name>E6QIW8_9ZZZZ</name>
<gene>
    <name evidence="2" type="ORF">CARN6_0508</name>
</gene>
<dbReference type="EMBL" id="CABQ01000076">
    <property type="protein sequence ID" value="CBI07184.1"/>
    <property type="molecule type" value="Genomic_DNA"/>
</dbReference>
<proteinExistence type="predicted"/>
<evidence type="ECO:0000313" key="2">
    <source>
        <dbReference type="EMBL" id="CBI07184.1"/>
    </source>
</evidence>
<dbReference type="AlphaFoldDB" id="E6QIW8"/>
<comment type="caution">
    <text evidence="2">The sequence shown here is derived from an EMBL/GenBank/DDBJ whole genome shotgun (WGS) entry which is preliminary data.</text>
</comment>
<protein>
    <submittedName>
        <fullName evidence="2">Uncharacterized protein</fullName>
    </submittedName>
</protein>
<reference evidence="2" key="1">
    <citation type="submission" date="2009-10" db="EMBL/GenBank/DDBJ databases">
        <title>Diversity of trophic interactions inside an arsenic-rich microbial ecosystem.</title>
        <authorList>
            <person name="Bertin P.N."/>
            <person name="Heinrich-Salmeron A."/>
            <person name="Pelletier E."/>
            <person name="Goulhen-Chollet F."/>
            <person name="Arsene-Ploetze F."/>
            <person name="Gallien S."/>
            <person name="Calteau A."/>
            <person name="Vallenet D."/>
            <person name="Casiot C."/>
            <person name="Chane-Woon-Ming B."/>
            <person name="Giloteaux L."/>
            <person name="Barakat M."/>
            <person name="Bonnefoy V."/>
            <person name="Bruneel O."/>
            <person name="Chandler M."/>
            <person name="Cleiss J."/>
            <person name="Duran R."/>
            <person name="Elbaz-Poulichet F."/>
            <person name="Fonknechten N."/>
            <person name="Lauga B."/>
            <person name="Mornico D."/>
            <person name="Ortet P."/>
            <person name="Schaeffer C."/>
            <person name="Siguier P."/>
            <person name="Alexander Thil Smith A."/>
            <person name="Van Dorsselaer A."/>
            <person name="Weissenbach J."/>
            <person name="Medigue C."/>
            <person name="Le Paslier D."/>
        </authorList>
    </citation>
    <scope>NUCLEOTIDE SEQUENCE</scope>
</reference>